<feature type="chain" id="PRO_5046634918" evidence="2">
    <location>
        <begin position="27"/>
        <end position="190"/>
    </location>
</feature>
<evidence type="ECO:0000256" key="1">
    <source>
        <dbReference type="SAM" id="MobiDB-lite"/>
    </source>
</evidence>
<dbReference type="EMBL" id="JBHSGB010000001">
    <property type="protein sequence ID" value="MFC4653471.1"/>
    <property type="molecule type" value="Genomic_DNA"/>
</dbReference>
<dbReference type="Proteomes" id="UP001595962">
    <property type="component" value="Unassembled WGS sequence"/>
</dbReference>
<dbReference type="InterPro" id="IPR009576">
    <property type="entry name" value="Biofilm_formation_YgiB"/>
</dbReference>
<evidence type="ECO:0000256" key="2">
    <source>
        <dbReference type="SAM" id="SignalP"/>
    </source>
</evidence>
<keyword evidence="2" id="KW-0732">Signal</keyword>
<dbReference type="Pfam" id="PF06693">
    <property type="entry name" value="DUF1190"/>
    <property type="match status" value="1"/>
</dbReference>
<dbReference type="RefSeq" id="WP_377330801.1">
    <property type="nucleotide sequence ID" value="NZ_JBHSGB010000001.1"/>
</dbReference>
<evidence type="ECO:0000313" key="4">
    <source>
        <dbReference type="Proteomes" id="UP001595962"/>
    </source>
</evidence>
<comment type="caution">
    <text evidence="3">The sequence shown here is derived from an EMBL/GenBank/DDBJ whole genome shotgun (WGS) entry which is preliminary data.</text>
</comment>
<evidence type="ECO:0000313" key="3">
    <source>
        <dbReference type="EMBL" id="MFC4653471.1"/>
    </source>
</evidence>
<name>A0ABV9JG06_9GAMM</name>
<proteinExistence type="predicted"/>
<feature type="compositionally biased region" description="Low complexity" evidence="1">
    <location>
        <begin position="176"/>
        <end position="190"/>
    </location>
</feature>
<reference evidence="4" key="1">
    <citation type="journal article" date="2019" name="Int. J. Syst. Evol. Microbiol.">
        <title>The Global Catalogue of Microorganisms (GCM) 10K type strain sequencing project: providing services to taxonomists for standard genome sequencing and annotation.</title>
        <authorList>
            <consortium name="The Broad Institute Genomics Platform"/>
            <consortium name="The Broad Institute Genome Sequencing Center for Infectious Disease"/>
            <person name="Wu L."/>
            <person name="Ma J."/>
        </authorList>
    </citation>
    <scope>NUCLEOTIDE SEQUENCE [LARGE SCALE GENOMIC DNA]</scope>
    <source>
        <strain evidence="4">DT28</strain>
    </source>
</reference>
<protein>
    <submittedName>
        <fullName evidence="3">DUF1190 domain-containing protein</fullName>
    </submittedName>
</protein>
<feature type="compositionally biased region" description="Polar residues" evidence="1">
    <location>
        <begin position="138"/>
        <end position="163"/>
    </location>
</feature>
<feature type="region of interest" description="Disordered" evidence="1">
    <location>
        <begin position="117"/>
        <end position="190"/>
    </location>
</feature>
<gene>
    <name evidence="3" type="ORF">ACFO3I_00395</name>
</gene>
<sequence length="190" mass="20219">MKQKLLKRSKKAALVMMVPTATILMAGCGEEPVQSAVFETVDQCAAYYNPEQCKADLAQATALHTQVAPKYTSQQACEADFGAGQCETPPATQAQSGGGFFMPMMMGFLMGQMMNGGNKLKQPVQPQPLYKSRDDQGTFRTANNTPVAKSTGSTYLRPSSVQTRPAGLVSRGGFGAQAQQRQSSSSSYGG</sequence>
<feature type="signal peptide" evidence="2">
    <location>
        <begin position="1"/>
        <end position="26"/>
    </location>
</feature>
<accession>A0ABV9JG06</accession>
<dbReference type="PROSITE" id="PS51257">
    <property type="entry name" value="PROKAR_LIPOPROTEIN"/>
    <property type="match status" value="1"/>
</dbReference>
<keyword evidence="4" id="KW-1185">Reference proteome</keyword>
<organism evidence="3 4">
    <name type="scientific">Rheinheimera marina</name>
    <dbReference type="NCBI Taxonomy" id="1774958"/>
    <lineage>
        <taxon>Bacteria</taxon>
        <taxon>Pseudomonadati</taxon>
        <taxon>Pseudomonadota</taxon>
        <taxon>Gammaproteobacteria</taxon>
        <taxon>Chromatiales</taxon>
        <taxon>Chromatiaceae</taxon>
        <taxon>Rheinheimera</taxon>
    </lineage>
</organism>